<dbReference type="Proteomes" id="UP000192418">
    <property type="component" value="Unassembled WGS sequence"/>
</dbReference>
<keyword evidence="4" id="KW-1133">Transmembrane helix</keyword>
<feature type="domain" description="Periplasmic binding protein" evidence="5">
    <location>
        <begin position="323"/>
        <end position="577"/>
    </location>
</feature>
<proteinExistence type="inferred from homology"/>
<organism evidence="6 7">
    <name type="scientific">Desulfocicer vacuolatum DSM 3385</name>
    <dbReference type="NCBI Taxonomy" id="1121400"/>
    <lineage>
        <taxon>Bacteria</taxon>
        <taxon>Pseudomonadati</taxon>
        <taxon>Thermodesulfobacteriota</taxon>
        <taxon>Desulfobacteria</taxon>
        <taxon>Desulfobacterales</taxon>
        <taxon>Desulfobacteraceae</taxon>
        <taxon>Desulfocicer</taxon>
    </lineage>
</organism>
<name>A0A1W2DH14_9BACT</name>
<dbReference type="SUPFAM" id="SSF53822">
    <property type="entry name" value="Periplasmic binding protein-like I"/>
    <property type="match status" value="2"/>
</dbReference>
<gene>
    <name evidence="6" type="ORF">SAMN02746065_11766</name>
</gene>
<dbReference type="STRING" id="1121400.SAMN02746065_11766"/>
<dbReference type="InterPro" id="IPR028082">
    <property type="entry name" value="Peripla_BP_I"/>
</dbReference>
<evidence type="ECO:0000256" key="3">
    <source>
        <dbReference type="ARBA" id="ARBA00022729"/>
    </source>
</evidence>
<reference evidence="6 7" key="1">
    <citation type="submission" date="2017-04" db="EMBL/GenBank/DDBJ databases">
        <authorList>
            <person name="Afonso C.L."/>
            <person name="Miller P.J."/>
            <person name="Scott M.A."/>
            <person name="Spackman E."/>
            <person name="Goraichik I."/>
            <person name="Dimitrov K.M."/>
            <person name="Suarez D.L."/>
            <person name="Swayne D.E."/>
        </authorList>
    </citation>
    <scope>NUCLEOTIDE SEQUENCE [LARGE SCALE GENOMIC DNA]</scope>
    <source>
        <strain evidence="6 7">DSM 3385</strain>
    </source>
</reference>
<keyword evidence="4" id="KW-0812">Transmembrane</keyword>
<dbReference type="Pfam" id="PF13407">
    <property type="entry name" value="Peripla_BP_4"/>
    <property type="match status" value="2"/>
</dbReference>
<dbReference type="GO" id="GO:0030246">
    <property type="term" value="F:carbohydrate binding"/>
    <property type="evidence" value="ECO:0007669"/>
    <property type="project" value="UniProtKB-ARBA"/>
</dbReference>
<dbReference type="RefSeq" id="WP_084070242.1">
    <property type="nucleotide sequence ID" value="NZ_FWXY01000017.1"/>
</dbReference>
<keyword evidence="3" id="KW-0732">Signal</keyword>
<dbReference type="AlphaFoldDB" id="A0A1W2DH14"/>
<keyword evidence="6" id="KW-0813">Transport</keyword>
<comment type="subcellular location">
    <subcellularLocation>
        <location evidence="1">Cell envelope</location>
    </subcellularLocation>
</comment>
<evidence type="ECO:0000313" key="6">
    <source>
        <dbReference type="EMBL" id="SMC96266.1"/>
    </source>
</evidence>
<keyword evidence="6" id="KW-0762">Sugar transport</keyword>
<dbReference type="OrthoDB" id="9813037at2"/>
<dbReference type="Gene3D" id="3.40.50.2300">
    <property type="match status" value="4"/>
</dbReference>
<comment type="similarity">
    <text evidence="2">Belongs to the bacterial solute-binding protein 2 family.</text>
</comment>
<evidence type="ECO:0000256" key="4">
    <source>
        <dbReference type="SAM" id="Phobius"/>
    </source>
</evidence>
<dbReference type="EMBL" id="FWXY01000017">
    <property type="protein sequence ID" value="SMC96266.1"/>
    <property type="molecule type" value="Genomic_DNA"/>
</dbReference>
<dbReference type="GO" id="GO:0030313">
    <property type="term" value="C:cell envelope"/>
    <property type="evidence" value="ECO:0007669"/>
    <property type="project" value="UniProtKB-SubCell"/>
</dbReference>
<evidence type="ECO:0000313" key="7">
    <source>
        <dbReference type="Proteomes" id="UP000192418"/>
    </source>
</evidence>
<feature type="transmembrane region" description="Helical" evidence="4">
    <location>
        <begin position="12"/>
        <end position="29"/>
    </location>
</feature>
<evidence type="ECO:0000256" key="2">
    <source>
        <dbReference type="ARBA" id="ARBA00007639"/>
    </source>
</evidence>
<sequence>MKIEKYIKKIRISFVAVFLSFVFHFIFFLPHAEAGNERTVALVMKALSNPFFSKMEEGAKKYAMEEDIPLEVFGVERETDVERQIGICDNLISRGYGAIVIAPADSKKLVPICKKAMEKNIIVINIDNPLHKKTMKQMGISIPFVGSDNYTGAGMVGTYIKKKLDGQGDLIVIEGIRGVENAELRKNGFIETVTRDSKIRIVGSESANWHTDEALFVTTGLLKKHKNINAIFCANDQMALGALQAIDIMGLTGTTLLAGYDNIELARDHMHNGRIHATIEQHPEQMGEYGVQLAWQALNDQKISFYKSTSLDLITHESFNKTIGLSVSTLQTSFFLTLLKGAQEAADLYGLTLIVKDAQNSDSQQLSDIVDLLEQDVDILMVNPTNTESVMPGIGMANKKAVPIISVDRKTSGGKILCHIESDNVEGGRMAAEILARYFKEGARVIEIEGIPGTSACYERGVGFNKELQKYPQIKVVARDVANFDRKEAREVMLRILQGGEGFDAVFAHNDDMILGVIDALKKFNYGHSPLLIGFDALPEAKKAIHQDELNATIAQQPELMGKLSIETAVRYFRGEKVKPKLFVDLSVISK</sequence>
<dbReference type="PANTHER" id="PTHR46847">
    <property type="entry name" value="D-ALLOSE-BINDING PERIPLASMIC PROTEIN-RELATED"/>
    <property type="match status" value="1"/>
</dbReference>
<dbReference type="InterPro" id="IPR025997">
    <property type="entry name" value="SBP_2_dom"/>
</dbReference>
<keyword evidence="7" id="KW-1185">Reference proteome</keyword>
<accession>A0A1W2DH14</accession>
<feature type="domain" description="Periplasmic binding protein" evidence="5">
    <location>
        <begin position="40"/>
        <end position="301"/>
    </location>
</feature>
<evidence type="ECO:0000256" key="1">
    <source>
        <dbReference type="ARBA" id="ARBA00004196"/>
    </source>
</evidence>
<protein>
    <submittedName>
        <fullName evidence="6">ABC-type sugar transport system, substrate-binding protein, contains N-terminal xre family HTH domain</fullName>
    </submittedName>
</protein>
<dbReference type="PANTHER" id="PTHR46847:SF1">
    <property type="entry name" value="D-ALLOSE-BINDING PERIPLASMIC PROTEIN-RELATED"/>
    <property type="match status" value="1"/>
</dbReference>
<evidence type="ECO:0000259" key="5">
    <source>
        <dbReference type="Pfam" id="PF13407"/>
    </source>
</evidence>
<keyword evidence="4" id="KW-0472">Membrane</keyword>